<evidence type="ECO:0000256" key="1">
    <source>
        <dbReference type="SAM" id="MobiDB-lite"/>
    </source>
</evidence>
<dbReference type="Pfam" id="PF09580">
    <property type="entry name" value="Spore_YhcN_YlaJ"/>
    <property type="match status" value="1"/>
</dbReference>
<dbReference type="PROSITE" id="PS51257">
    <property type="entry name" value="PROKAR_LIPOPROTEIN"/>
    <property type="match status" value="1"/>
</dbReference>
<keyword evidence="2" id="KW-0732">Signal</keyword>
<sequence length="235" mass="26211">MRKNTIVASILGVALLSACQNKAADDNHLFHDNGNTINVSDRPELYNENLANNKSKHAENFGYVRQQKSPIMNEGINYQEIYAVNREKTADTISKMAVGTLPKVHDCSTLVTDHEVLIAYKTDAEGKKERNDVADQVKKTALSVVPGWYHVYVTDDPTLMRNVENIASMDSNMANVHDVIRDTANLMLKRSPQGHILSKGVNENNEMIGERNDLTDSDEYNQKSKQGAGTKSMMD</sequence>
<evidence type="ECO:0000313" key="4">
    <source>
        <dbReference type="Proteomes" id="UP000255326"/>
    </source>
</evidence>
<dbReference type="InterPro" id="IPR019076">
    <property type="entry name" value="Spore_lipoprot_YhcN/YlaJ-like"/>
</dbReference>
<name>A0A370GCA5_9BACI</name>
<comment type="caution">
    <text evidence="3">The sequence shown here is derived from an EMBL/GenBank/DDBJ whole genome shotgun (WGS) entry which is preliminary data.</text>
</comment>
<feature type="region of interest" description="Disordered" evidence="1">
    <location>
        <begin position="202"/>
        <end position="235"/>
    </location>
</feature>
<reference evidence="3 4" key="1">
    <citation type="submission" date="2018-07" db="EMBL/GenBank/DDBJ databases">
        <title>Genomic Encyclopedia of Type Strains, Phase IV (KMG-IV): sequencing the most valuable type-strain genomes for metagenomic binning, comparative biology and taxonomic classification.</title>
        <authorList>
            <person name="Goeker M."/>
        </authorList>
    </citation>
    <scope>NUCLEOTIDE SEQUENCE [LARGE SCALE GENOMIC DNA]</scope>
    <source>
        <strain evidence="3 4">DSM 25281</strain>
    </source>
</reference>
<keyword evidence="3" id="KW-0449">Lipoprotein</keyword>
<feature type="chain" id="PRO_5016571487" evidence="2">
    <location>
        <begin position="24"/>
        <end position="235"/>
    </location>
</feature>
<dbReference type="EMBL" id="QQAY01000008">
    <property type="protein sequence ID" value="RDI41455.1"/>
    <property type="molecule type" value="Genomic_DNA"/>
</dbReference>
<proteinExistence type="predicted"/>
<dbReference type="OrthoDB" id="2691390at2"/>
<dbReference type="Proteomes" id="UP000255326">
    <property type="component" value="Unassembled WGS sequence"/>
</dbReference>
<keyword evidence="4" id="KW-1185">Reference proteome</keyword>
<feature type="signal peptide" evidence="2">
    <location>
        <begin position="1"/>
        <end position="23"/>
    </location>
</feature>
<dbReference type="AlphaFoldDB" id="A0A370GCA5"/>
<evidence type="ECO:0000313" key="3">
    <source>
        <dbReference type="EMBL" id="RDI41455.1"/>
    </source>
</evidence>
<gene>
    <name evidence="3" type="ORF">DFR59_108106</name>
</gene>
<protein>
    <submittedName>
        <fullName evidence="3">Sporulation lipoprotein YhcN/YlaJ</fullName>
    </submittedName>
</protein>
<accession>A0A370GCA5</accession>
<organism evidence="3 4">
    <name type="scientific">Falsibacillus pallidus</name>
    <dbReference type="NCBI Taxonomy" id="493781"/>
    <lineage>
        <taxon>Bacteria</taxon>
        <taxon>Bacillati</taxon>
        <taxon>Bacillota</taxon>
        <taxon>Bacilli</taxon>
        <taxon>Bacillales</taxon>
        <taxon>Bacillaceae</taxon>
        <taxon>Falsibacillus</taxon>
    </lineage>
</organism>
<evidence type="ECO:0000256" key="2">
    <source>
        <dbReference type="SAM" id="SignalP"/>
    </source>
</evidence>